<dbReference type="Pfam" id="PF01553">
    <property type="entry name" value="Acyltransferase"/>
    <property type="match status" value="1"/>
</dbReference>
<organism evidence="5 6">
    <name type="scientific">Stagnimonas aquatica</name>
    <dbReference type="NCBI Taxonomy" id="2689987"/>
    <lineage>
        <taxon>Bacteria</taxon>
        <taxon>Pseudomonadati</taxon>
        <taxon>Pseudomonadota</taxon>
        <taxon>Gammaproteobacteria</taxon>
        <taxon>Nevskiales</taxon>
        <taxon>Nevskiaceae</taxon>
        <taxon>Stagnimonas</taxon>
    </lineage>
</organism>
<comment type="caution">
    <text evidence="5">The sequence shown here is derived from an EMBL/GenBank/DDBJ whole genome shotgun (WGS) entry which is preliminary data.</text>
</comment>
<keyword evidence="6" id="KW-1185">Reference proteome</keyword>
<dbReference type="AlphaFoldDB" id="A0A3N0V9T4"/>
<evidence type="ECO:0000256" key="1">
    <source>
        <dbReference type="ARBA" id="ARBA00005189"/>
    </source>
</evidence>
<dbReference type="InterPro" id="IPR002123">
    <property type="entry name" value="Plipid/glycerol_acylTrfase"/>
</dbReference>
<dbReference type="GO" id="GO:0006654">
    <property type="term" value="P:phosphatidic acid biosynthetic process"/>
    <property type="evidence" value="ECO:0007669"/>
    <property type="project" value="TreeGrafter"/>
</dbReference>
<keyword evidence="2 5" id="KW-0808">Transferase</keyword>
<evidence type="ECO:0000313" key="6">
    <source>
        <dbReference type="Proteomes" id="UP000282106"/>
    </source>
</evidence>
<sequence length="213" mass="23139">MNLHIGSQVPRRGNAFSRGLARLVLRLLGWRLEGEIPDLPKMVLIGAPHTSNMDGVIGLGTLMALGLDAGTMIKDSAFKGPMGPLLRWFGAIPINRKSPKGVIEQSVDAFNSKPALLLLIAPEGTRHAAPDWKRGYYFIAQGAGVPVLPAAADYRRKVVTFGPPLYPSGDYPADFAKLLAFYGQHLAPQHPERLSKPLCELAGQPWRPEADDD</sequence>
<evidence type="ECO:0000259" key="4">
    <source>
        <dbReference type="SMART" id="SM00563"/>
    </source>
</evidence>
<accession>A0A3N0V9T4</accession>
<dbReference type="RefSeq" id="WP_123211840.1">
    <property type="nucleotide sequence ID" value="NZ_RJVO01000004.1"/>
</dbReference>
<keyword evidence="3 5" id="KW-0012">Acyltransferase</keyword>
<dbReference type="PANTHER" id="PTHR10434:SF9">
    <property type="entry name" value="PHOSPHOLIPID_GLYCEROL ACYLTRANSFERASE DOMAIN-CONTAINING PROTEIN"/>
    <property type="match status" value="1"/>
</dbReference>
<evidence type="ECO:0000313" key="5">
    <source>
        <dbReference type="EMBL" id="ROH89543.1"/>
    </source>
</evidence>
<evidence type="ECO:0000256" key="3">
    <source>
        <dbReference type="ARBA" id="ARBA00023315"/>
    </source>
</evidence>
<evidence type="ECO:0000256" key="2">
    <source>
        <dbReference type="ARBA" id="ARBA00022679"/>
    </source>
</evidence>
<reference evidence="5 6" key="1">
    <citation type="submission" date="2018-10" db="EMBL/GenBank/DDBJ databases">
        <authorList>
            <person name="Chen W.-M."/>
        </authorList>
    </citation>
    <scope>NUCLEOTIDE SEQUENCE [LARGE SCALE GENOMIC DNA]</scope>
    <source>
        <strain evidence="5 6">THS-13</strain>
    </source>
</reference>
<name>A0A3N0V9T4_9GAMM</name>
<proteinExistence type="predicted"/>
<dbReference type="PANTHER" id="PTHR10434">
    <property type="entry name" value="1-ACYL-SN-GLYCEROL-3-PHOSPHATE ACYLTRANSFERASE"/>
    <property type="match status" value="1"/>
</dbReference>
<dbReference type="GO" id="GO:0003841">
    <property type="term" value="F:1-acylglycerol-3-phosphate O-acyltransferase activity"/>
    <property type="evidence" value="ECO:0007669"/>
    <property type="project" value="TreeGrafter"/>
</dbReference>
<dbReference type="EMBL" id="RJVO01000004">
    <property type="protein sequence ID" value="ROH89543.1"/>
    <property type="molecule type" value="Genomic_DNA"/>
</dbReference>
<gene>
    <name evidence="5" type="ORF">ED208_10465</name>
</gene>
<protein>
    <submittedName>
        <fullName evidence="5">Acyl-phosphate glycerol 3-phosphate acyltransferase</fullName>
    </submittedName>
</protein>
<dbReference type="SUPFAM" id="SSF69593">
    <property type="entry name" value="Glycerol-3-phosphate (1)-acyltransferase"/>
    <property type="match status" value="1"/>
</dbReference>
<dbReference type="SMART" id="SM00563">
    <property type="entry name" value="PlsC"/>
    <property type="match status" value="1"/>
</dbReference>
<dbReference type="InParanoid" id="A0A3N0V9T4"/>
<dbReference type="Proteomes" id="UP000282106">
    <property type="component" value="Unassembled WGS sequence"/>
</dbReference>
<feature type="domain" description="Phospholipid/glycerol acyltransferase" evidence="4">
    <location>
        <begin position="43"/>
        <end position="155"/>
    </location>
</feature>
<comment type="pathway">
    <text evidence="1">Lipid metabolism.</text>
</comment>
<dbReference type="CDD" id="cd07988">
    <property type="entry name" value="LPLAT_ABO13168-like"/>
    <property type="match status" value="1"/>
</dbReference>